<feature type="compositionally biased region" description="Polar residues" evidence="2">
    <location>
        <begin position="1175"/>
        <end position="1192"/>
    </location>
</feature>
<accession>D4AJV9</accession>
<feature type="region of interest" description="Disordered" evidence="2">
    <location>
        <begin position="186"/>
        <end position="213"/>
    </location>
</feature>
<feature type="compositionally biased region" description="Low complexity" evidence="2">
    <location>
        <begin position="1283"/>
        <end position="1292"/>
    </location>
</feature>
<dbReference type="Pfam" id="PF24054">
    <property type="entry name" value="DUF7357"/>
    <property type="match status" value="1"/>
</dbReference>
<feature type="compositionally biased region" description="Acidic residues" evidence="2">
    <location>
        <begin position="328"/>
        <end position="363"/>
    </location>
</feature>
<organism evidence="4 5">
    <name type="scientific">Arthroderma benhamiae (strain ATCC MYA-4681 / CBS 112371)</name>
    <name type="common">Trichophyton mentagrophytes</name>
    <dbReference type="NCBI Taxonomy" id="663331"/>
    <lineage>
        <taxon>Eukaryota</taxon>
        <taxon>Fungi</taxon>
        <taxon>Dikarya</taxon>
        <taxon>Ascomycota</taxon>
        <taxon>Pezizomycotina</taxon>
        <taxon>Eurotiomycetes</taxon>
        <taxon>Eurotiomycetidae</taxon>
        <taxon>Onygenales</taxon>
        <taxon>Arthrodermataceae</taxon>
        <taxon>Trichophyton</taxon>
    </lineage>
</organism>
<dbReference type="InterPro" id="IPR055781">
    <property type="entry name" value="DUF7357"/>
</dbReference>
<feature type="compositionally biased region" description="Polar residues" evidence="2">
    <location>
        <begin position="1063"/>
        <end position="1076"/>
    </location>
</feature>
<evidence type="ECO:0000259" key="3">
    <source>
        <dbReference type="Pfam" id="PF24054"/>
    </source>
</evidence>
<reference evidence="5" key="1">
    <citation type="journal article" date="2011" name="Genome Biol.">
        <title>Comparative and functional genomics provide insights into the pathogenicity of dermatophytic fungi.</title>
        <authorList>
            <person name="Burmester A."/>
            <person name="Shelest E."/>
            <person name="Gloeckner G."/>
            <person name="Heddergott C."/>
            <person name="Schindler S."/>
            <person name="Staib P."/>
            <person name="Heidel A."/>
            <person name="Felder M."/>
            <person name="Petzold A."/>
            <person name="Szafranski K."/>
            <person name="Feuermann M."/>
            <person name="Pedruzzi I."/>
            <person name="Priebe S."/>
            <person name="Groth M."/>
            <person name="Winkler R."/>
            <person name="Li W."/>
            <person name="Kniemeyer O."/>
            <person name="Schroeckh V."/>
            <person name="Hertweck C."/>
            <person name="Hube B."/>
            <person name="White T.C."/>
            <person name="Platzer M."/>
            <person name="Guthke R."/>
            <person name="Heitman J."/>
            <person name="Woestemeyer J."/>
            <person name="Zipfel P.F."/>
            <person name="Monod M."/>
            <person name="Brakhage A.A."/>
        </authorList>
    </citation>
    <scope>NUCLEOTIDE SEQUENCE [LARGE SCALE GENOMIC DNA]</scope>
    <source>
        <strain evidence="5">ATCC MYA-4681 / CBS 112371</strain>
    </source>
</reference>
<feature type="region of interest" description="Disordered" evidence="2">
    <location>
        <begin position="574"/>
        <end position="602"/>
    </location>
</feature>
<feature type="compositionally biased region" description="Polar residues" evidence="2">
    <location>
        <begin position="924"/>
        <end position="942"/>
    </location>
</feature>
<dbReference type="EMBL" id="ABSU01000001">
    <property type="protein sequence ID" value="EFE37032.1"/>
    <property type="molecule type" value="Genomic_DNA"/>
</dbReference>
<dbReference type="eggNOG" id="ENOG502SF1H">
    <property type="taxonomic scope" value="Eukaryota"/>
</dbReference>
<evidence type="ECO:0000256" key="1">
    <source>
        <dbReference type="SAM" id="Coils"/>
    </source>
</evidence>
<sequence length="1306" mass="141447">MRLHLIVHRHELPVTRLLWSTPVTQSPSLSLSRQPSALSSFTSSGPASIRTLSASGSFNTAYTSACVPAAAGGDSNYIISQLLADVNEVVPLGTPTSTGDAEDDDGGQWHLHDYVVEVMGSECLHFMRVDTLLREGDEVVIRPLDHEDISARVATGRRQVTDDGTYLIDGVPWGKSCLELKRTTASRPSITIPPRNKRRRLEGPDRGLGEVTDPHALLNEPTVVIEDVNHRKNDAEKSEKEPAMAQDNVVIEETQELNAVVEGDEEDPTSATGGVPVPSQTPAVAESVLTTPPTVKRHKTTHVASEGARLPDHEEENQSEDSSSKDSSEDETLSSSEDESSDDSSDSDSESDSDSNSESESDSNSDSSSDTTSSSSSSSSSSSDSDSDSSSGLSSVPKLPTSKKKDTLPKSESSKQKNNVAKGKVNPPGHGTLRTKHGNLRTKWRRRLIRLKIAGILDKDANFEDMRAWENGQGGSEAVNALLEAKEQSEFERKREQLLRDIDEGGIEVPSPSEKRRKHKETSSSVEVDCLATSTPAKDKASPVLDAPVSARQSKLDIDSTRRLLFGSLGVKTPKTKEDEEQTRAKLAQKSSLTPKATPKESECVTLETSEEVLQPIENWQAKITLKATECFYDGVELSTPPFPFVQRWDSNAQAVIQELRASQAPQGKKKKKNKRKRQSQSNGENEKEYPEESGQNENHSNEDITLDYGDETGGPSMDVSLVVETQPKARSQSDKRTSSSENQGLMECGAGDLPPLPKDMSTLPNADKTNLWPGAIFAFKQLDVSKATNWQPQVSSYRTAIVENVNSANTITFRLAKRDRDVAESDDADDGQPRSYSKFEMPGFDDVEEEDDGLRELEIQNLIDAKLISAPPRVSASKIQEQLADIEEELVRLQEEQVLENLADESINLASEVSETQNVRITENAPTLNSSQPEDIQVSSPSRREISQLIKDAGFRSSVNSELAIPDKVEVVEDSCPNLEDKRQEDSEGTVCEQSPEGQTVVQGSVALPRDAEKNDAAGPREDSPVVESPKFTGFDYDSPPKGATEETPAEPGPRKSPTPPVNSTVPETAKQSPLSALEDWISAQGSTHGSEKGKNPEPPNNLDETDDDDDSGDSNPNSLVPNPFYEIDNLSENDPAPSLEELLAEATSCPPVSLKPPPAAHKPAGPSLPLPTANPSLNTQDSAAKSTSPPSHEDELPLQDGQVTAENNEPLASQIPDGSIVVDLTLSSDPVAGGDDDYVDEGDDGFEEDSSLFHGPGWVTKRKPKTAAKPKPKPKGKGKARSSASQGSQRSGRRPRLVIKRSTV</sequence>
<feature type="compositionally biased region" description="Basic and acidic residues" evidence="2">
    <location>
        <begin position="403"/>
        <end position="415"/>
    </location>
</feature>
<keyword evidence="5" id="KW-1185">Reference proteome</keyword>
<feature type="compositionally biased region" description="Low complexity" evidence="2">
    <location>
        <begin position="364"/>
        <end position="395"/>
    </location>
</feature>
<dbReference type="OMA" id="HLIIQRH"/>
<keyword evidence="1" id="KW-0175">Coiled coil</keyword>
<comment type="caution">
    <text evidence="4">The sequence shown here is derived from an EMBL/GenBank/DDBJ whole genome shotgun (WGS) entry which is preliminary data.</text>
</comment>
<feature type="compositionally biased region" description="Acidic residues" evidence="2">
    <location>
        <begin position="1236"/>
        <end position="1252"/>
    </location>
</feature>
<feature type="region of interest" description="Disordered" evidence="2">
    <location>
        <begin position="821"/>
        <end position="846"/>
    </location>
</feature>
<feature type="compositionally biased region" description="Polar residues" evidence="2">
    <location>
        <begin position="278"/>
        <end position="293"/>
    </location>
</feature>
<dbReference type="KEGG" id="abe:ARB_04559"/>
<feature type="region of interest" description="Disordered" evidence="2">
    <location>
        <begin position="975"/>
        <end position="1306"/>
    </location>
</feature>
<feature type="compositionally biased region" description="Basic residues" evidence="2">
    <location>
        <begin position="1293"/>
        <end position="1306"/>
    </location>
</feature>
<feature type="region of interest" description="Disordered" evidence="2">
    <location>
        <begin position="924"/>
        <end position="945"/>
    </location>
</feature>
<protein>
    <recommendedName>
        <fullName evidence="3">DUF7357 domain-containing protein</fullName>
    </recommendedName>
</protein>
<evidence type="ECO:0000313" key="4">
    <source>
        <dbReference type="EMBL" id="EFE37032.1"/>
    </source>
</evidence>
<feature type="region of interest" description="Disordered" evidence="2">
    <location>
        <begin position="498"/>
        <end position="546"/>
    </location>
</feature>
<feature type="region of interest" description="Disordered" evidence="2">
    <location>
        <begin position="661"/>
        <end position="748"/>
    </location>
</feature>
<gene>
    <name evidence="4" type="ORF">ARB_04559</name>
</gene>
<dbReference type="STRING" id="663331.D4AJV9"/>
<dbReference type="GeneID" id="9522522"/>
<feature type="coiled-coil region" evidence="1">
    <location>
        <begin position="877"/>
        <end position="904"/>
    </location>
</feature>
<feature type="region of interest" description="Disordered" evidence="2">
    <location>
        <begin position="261"/>
        <end position="441"/>
    </location>
</feature>
<feature type="compositionally biased region" description="Acidic residues" evidence="2">
    <location>
        <begin position="1105"/>
        <end position="1114"/>
    </location>
</feature>
<feature type="compositionally biased region" description="Polar residues" evidence="2">
    <location>
        <begin position="993"/>
        <end position="1004"/>
    </location>
</feature>
<evidence type="ECO:0000256" key="2">
    <source>
        <dbReference type="SAM" id="MobiDB-lite"/>
    </source>
</evidence>
<feature type="compositionally biased region" description="Polar residues" evidence="2">
    <location>
        <begin position="1203"/>
        <end position="1213"/>
    </location>
</feature>
<feature type="compositionally biased region" description="Pro residues" evidence="2">
    <location>
        <begin position="1052"/>
        <end position="1062"/>
    </location>
</feature>
<proteinExistence type="predicted"/>
<dbReference type="HOGENOM" id="CLU_002397_1_1_1"/>
<feature type="compositionally biased region" description="Basic residues" evidence="2">
    <location>
        <begin position="668"/>
        <end position="679"/>
    </location>
</feature>
<dbReference type="RefSeq" id="XP_003017677.1">
    <property type="nucleotide sequence ID" value="XM_003017631.1"/>
</dbReference>
<feature type="compositionally biased region" description="Basic and acidic residues" evidence="2">
    <location>
        <begin position="575"/>
        <end position="584"/>
    </location>
</feature>
<feature type="compositionally biased region" description="Basic and acidic residues" evidence="2">
    <location>
        <begin position="1011"/>
        <end position="1025"/>
    </location>
</feature>
<feature type="compositionally biased region" description="Basic residues" evidence="2">
    <location>
        <begin position="1262"/>
        <end position="1282"/>
    </location>
</feature>
<evidence type="ECO:0000313" key="5">
    <source>
        <dbReference type="Proteomes" id="UP000008866"/>
    </source>
</evidence>
<name>D4AJV9_ARTBC</name>
<dbReference type="Proteomes" id="UP000008866">
    <property type="component" value="Unassembled WGS sequence"/>
</dbReference>
<feature type="domain" description="DUF7357" evidence="3">
    <location>
        <begin position="1"/>
        <end position="195"/>
    </location>
</feature>